<protein>
    <submittedName>
        <fullName evidence="1">Uncharacterized protein</fullName>
    </submittedName>
</protein>
<gene>
    <name evidence="1" type="ORF">N3K66_006584</name>
</gene>
<accession>A0ACC0UW70</accession>
<organism evidence="1 2">
    <name type="scientific">Trichothecium roseum</name>
    <dbReference type="NCBI Taxonomy" id="47278"/>
    <lineage>
        <taxon>Eukaryota</taxon>
        <taxon>Fungi</taxon>
        <taxon>Dikarya</taxon>
        <taxon>Ascomycota</taxon>
        <taxon>Pezizomycotina</taxon>
        <taxon>Sordariomycetes</taxon>
        <taxon>Hypocreomycetidae</taxon>
        <taxon>Hypocreales</taxon>
        <taxon>Hypocreales incertae sedis</taxon>
        <taxon>Trichothecium</taxon>
    </lineage>
</organism>
<dbReference type="EMBL" id="CM047945">
    <property type="protein sequence ID" value="KAI9898224.1"/>
    <property type="molecule type" value="Genomic_DNA"/>
</dbReference>
<evidence type="ECO:0000313" key="2">
    <source>
        <dbReference type="Proteomes" id="UP001163324"/>
    </source>
</evidence>
<reference evidence="1" key="1">
    <citation type="submission" date="2022-10" db="EMBL/GenBank/DDBJ databases">
        <title>Complete Genome of Trichothecium roseum strain YXFP-22015, a Plant Pathogen Isolated from Citrus.</title>
        <authorList>
            <person name="Wang Y."/>
            <person name="Zhu L."/>
        </authorList>
    </citation>
    <scope>NUCLEOTIDE SEQUENCE</scope>
    <source>
        <strain evidence="1">YXFP-22015</strain>
    </source>
</reference>
<proteinExistence type="predicted"/>
<dbReference type="Proteomes" id="UP001163324">
    <property type="component" value="Chromosome 6"/>
</dbReference>
<keyword evidence="2" id="KW-1185">Reference proteome</keyword>
<name>A0ACC0UW70_9HYPO</name>
<comment type="caution">
    <text evidence="1">The sequence shown here is derived from an EMBL/GenBank/DDBJ whole genome shotgun (WGS) entry which is preliminary data.</text>
</comment>
<evidence type="ECO:0000313" key="1">
    <source>
        <dbReference type="EMBL" id="KAI9898224.1"/>
    </source>
</evidence>
<sequence length="210" mass="23718">MFPRSSQYEGSESPKTNAKSAPLSKNKTSLNENDWADITDPEERRRMQNRIAQRKFRSKAKENKERNEREAQNQQHAGNSYRTPSADDFDNMNGSEPSGLPWGSVNFGFIAAHGHEHGSRRSSGRDTCAGDAHYHDEYDANYHDAYKDNAYTRDTGSVSWSSDSVAYSQAGVAQTPSFGSPETVFYESPRQASYTSATDQQQQYWAHGRW</sequence>